<dbReference type="AlphaFoldDB" id="A0A2W7QVG0"/>
<dbReference type="Proteomes" id="UP000248882">
    <property type="component" value="Unassembled WGS sequence"/>
</dbReference>
<proteinExistence type="predicted"/>
<evidence type="ECO:0008006" key="3">
    <source>
        <dbReference type="Google" id="ProtNLM"/>
    </source>
</evidence>
<evidence type="ECO:0000313" key="2">
    <source>
        <dbReference type="Proteomes" id="UP000248882"/>
    </source>
</evidence>
<protein>
    <recommendedName>
        <fullName evidence="3">Methyltransferase family protein</fullName>
    </recommendedName>
</protein>
<dbReference type="SUPFAM" id="SSF53335">
    <property type="entry name" value="S-adenosyl-L-methionine-dependent methyltransferases"/>
    <property type="match status" value="1"/>
</dbReference>
<gene>
    <name evidence="1" type="ORF">LV85_03837</name>
</gene>
<evidence type="ECO:0000313" key="1">
    <source>
        <dbReference type="EMBL" id="PZX47647.1"/>
    </source>
</evidence>
<name>A0A2W7QVG0_9BACT</name>
<keyword evidence="2" id="KW-1185">Reference proteome</keyword>
<organism evidence="1 2">
    <name type="scientific">Algoriphagus chordae</name>
    <dbReference type="NCBI Taxonomy" id="237019"/>
    <lineage>
        <taxon>Bacteria</taxon>
        <taxon>Pseudomonadati</taxon>
        <taxon>Bacteroidota</taxon>
        <taxon>Cytophagia</taxon>
        <taxon>Cytophagales</taxon>
        <taxon>Cyclobacteriaceae</taxon>
        <taxon>Algoriphagus</taxon>
    </lineage>
</organism>
<accession>A0A2W7QVG0</accession>
<reference evidence="1 2" key="1">
    <citation type="submission" date="2018-06" db="EMBL/GenBank/DDBJ databases">
        <title>Genomic Encyclopedia of Archaeal and Bacterial Type Strains, Phase II (KMG-II): from individual species to whole genera.</title>
        <authorList>
            <person name="Goeker M."/>
        </authorList>
    </citation>
    <scope>NUCLEOTIDE SEQUENCE [LARGE SCALE GENOMIC DNA]</scope>
    <source>
        <strain evidence="1 2">DSM 19830</strain>
    </source>
</reference>
<comment type="caution">
    <text evidence="1">The sequence shown here is derived from an EMBL/GenBank/DDBJ whole genome shotgun (WGS) entry which is preliminary data.</text>
</comment>
<sequence>MYLKRYRFHSLIHQFYKELIVAKGKGKDLMPLFRCLPLYLKQNRVKSNRLSLGIPWLTRGAVKFLDNTIISQMRVFEYGSGASTIYFQNRDTIVCSVEHDKTWYQIVKNKLELNGSNNVDLILSEPVFSPTALRDDILQSNKNDGYKNFDFSGYSQVVLNFPHKYFDLILIDGRVRLECLKNSMKMIKKGGLIILDNSDRYEYKNIIDMHKFKLVFQEYGLVEYDLFFAETSIFEAIY</sequence>
<dbReference type="InterPro" id="IPR029063">
    <property type="entry name" value="SAM-dependent_MTases_sf"/>
</dbReference>
<dbReference type="Gene3D" id="3.40.50.150">
    <property type="entry name" value="Vaccinia Virus protein VP39"/>
    <property type="match status" value="1"/>
</dbReference>
<dbReference type="EMBL" id="QKZT01000023">
    <property type="protein sequence ID" value="PZX47647.1"/>
    <property type="molecule type" value="Genomic_DNA"/>
</dbReference>